<sequence>MTTTEADLGQLLGQVNQVTALLQRSATVPDEVGQLIDSFESALGAATPLRLQADPYLTTTLWAAAFRAEKALRHDDAAQRRRDVRVALEQLRHALRDLTEDRPYADDAPVREVLNRTVGILAAPQKTLADLLGVSVRQLQRWLADDGSEPGSDDAARIRAVGQVVNQLRHSFTGPGVLAWFGRTHPELGRPPVELLDDPLCYPRLLAAAAGARAMTA</sequence>
<dbReference type="EMBL" id="VMQU01000044">
    <property type="protein sequence ID" value="TVS89184.1"/>
    <property type="molecule type" value="Genomic_DNA"/>
</dbReference>
<gene>
    <name evidence="1" type="ORF">FPZ47_12340</name>
</gene>
<evidence type="ECO:0008006" key="3">
    <source>
        <dbReference type="Google" id="ProtNLM"/>
    </source>
</evidence>
<accession>A0A557XTA6</accession>
<keyword evidence="2" id="KW-1185">Reference proteome</keyword>
<protein>
    <recommendedName>
        <fullName evidence="3">DUF2384 domain-containing protein</fullName>
    </recommendedName>
</protein>
<dbReference type="OrthoDB" id="4714573at2"/>
<organism evidence="1 2">
    <name type="scientific">Mycobacterium helveticum</name>
    <dbReference type="NCBI Taxonomy" id="2592811"/>
    <lineage>
        <taxon>Bacteria</taxon>
        <taxon>Bacillati</taxon>
        <taxon>Actinomycetota</taxon>
        <taxon>Actinomycetes</taxon>
        <taxon>Mycobacteriales</taxon>
        <taxon>Mycobacteriaceae</taxon>
        <taxon>Mycobacterium</taxon>
    </lineage>
</organism>
<name>A0A557XTA6_9MYCO</name>
<reference evidence="1 2" key="1">
    <citation type="submission" date="2019-07" db="EMBL/GenBank/DDBJ databases">
        <title>New Mycobacterium species.</title>
        <authorList>
            <person name="Tortoli E."/>
            <person name="Ghielmetti G."/>
            <person name="Friedel U."/>
            <person name="Trovato A."/>
        </authorList>
    </citation>
    <scope>NUCLEOTIDE SEQUENCE [LARGE SCALE GENOMIC DNA]</scope>
    <source>
        <strain evidence="1 2">16-83</strain>
    </source>
</reference>
<dbReference type="AlphaFoldDB" id="A0A557XTA6"/>
<comment type="caution">
    <text evidence="1">The sequence shown here is derived from an EMBL/GenBank/DDBJ whole genome shotgun (WGS) entry which is preliminary data.</text>
</comment>
<dbReference type="Proteomes" id="UP000320513">
    <property type="component" value="Unassembled WGS sequence"/>
</dbReference>
<dbReference type="RefSeq" id="WP_144945777.1">
    <property type="nucleotide sequence ID" value="NZ_VMQU01000044.1"/>
</dbReference>
<evidence type="ECO:0000313" key="1">
    <source>
        <dbReference type="EMBL" id="TVS89184.1"/>
    </source>
</evidence>
<evidence type="ECO:0000313" key="2">
    <source>
        <dbReference type="Proteomes" id="UP000320513"/>
    </source>
</evidence>
<proteinExistence type="predicted"/>